<evidence type="ECO:0000313" key="2">
    <source>
        <dbReference type="Proteomes" id="UP001519291"/>
    </source>
</evidence>
<gene>
    <name evidence="1" type="ORF">JO379_000307</name>
</gene>
<dbReference type="Proteomes" id="UP001519291">
    <property type="component" value="Unassembled WGS sequence"/>
</dbReference>
<protein>
    <submittedName>
        <fullName evidence="1">Uncharacterized protein</fullName>
    </submittedName>
</protein>
<dbReference type="EMBL" id="JAGIOH010000001">
    <property type="protein sequence ID" value="MBP2400838.1"/>
    <property type="molecule type" value="Genomic_DNA"/>
</dbReference>
<accession>A0ABS4XWE9</accession>
<organism evidence="1 2">
    <name type="scientific">Streptomyces syringium</name>
    <dbReference type="NCBI Taxonomy" id="76729"/>
    <lineage>
        <taxon>Bacteria</taxon>
        <taxon>Bacillati</taxon>
        <taxon>Actinomycetota</taxon>
        <taxon>Actinomycetes</taxon>
        <taxon>Kitasatosporales</taxon>
        <taxon>Streptomycetaceae</taxon>
        <taxon>Streptomyces</taxon>
    </lineage>
</organism>
<name>A0ABS4XWE9_9ACTN</name>
<keyword evidence="2" id="KW-1185">Reference proteome</keyword>
<sequence>MLPQLEMLIPAVAQTARRWGIRIGRVSLLTHEQRMLTDDVLHTVLRFATSPSGMTLLTREPAAPVHTIVHGSSARHPSIQLADLLAGTAAAVTERHAGNPSRGPRALARYRALRRRTLPAPLRRPGRPSADG</sequence>
<proteinExistence type="predicted"/>
<dbReference type="RefSeq" id="WP_209513389.1">
    <property type="nucleotide sequence ID" value="NZ_JAGIOH010000001.1"/>
</dbReference>
<reference evidence="1 2" key="1">
    <citation type="submission" date="2021-03" db="EMBL/GenBank/DDBJ databases">
        <title>Sequencing the genomes of 1000 actinobacteria strains.</title>
        <authorList>
            <person name="Klenk H.-P."/>
        </authorList>
    </citation>
    <scope>NUCLEOTIDE SEQUENCE [LARGE SCALE GENOMIC DNA]</scope>
    <source>
        <strain evidence="1 2">DSM 41480</strain>
    </source>
</reference>
<dbReference type="GeneID" id="91567196"/>
<comment type="caution">
    <text evidence="1">The sequence shown here is derived from an EMBL/GenBank/DDBJ whole genome shotgun (WGS) entry which is preliminary data.</text>
</comment>
<evidence type="ECO:0000313" key="1">
    <source>
        <dbReference type="EMBL" id="MBP2400838.1"/>
    </source>
</evidence>